<organism evidence="2 3">
    <name type="scientific">Prunus dulcis</name>
    <name type="common">Almond</name>
    <name type="synonym">Amygdalus dulcis</name>
    <dbReference type="NCBI Taxonomy" id="3755"/>
    <lineage>
        <taxon>Eukaryota</taxon>
        <taxon>Viridiplantae</taxon>
        <taxon>Streptophyta</taxon>
        <taxon>Embryophyta</taxon>
        <taxon>Tracheophyta</taxon>
        <taxon>Spermatophyta</taxon>
        <taxon>Magnoliopsida</taxon>
        <taxon>eudicotyledons</taxon>
        <taxon>Gunneridae</taxon>
        <taxon>Pentapetalae</taxon>
        <taxon>rosids</taxon>
        <taxon>fabids</taxon>
        <taxon>Rosales</taxon>
        <taxon>Rosaceae</taxon>
        <taxon>Amygdaloideae</taxon>
        <taxon>Amygdaleae</taxon>
        <taxon>Prunus</taxon>
    </lineage>
</organism>
<comment type="caution">
    <text evidence="2">The sequence shown here is derived from an EMBL/GenBank/DDBJ whole genome shotgun (WGS) entry which is preliminary data.</text>
</comment>
<dbReference type="EMBL" id="JAJFAZ020000001">
    <property type="protein sequence ID" value="KAI5351992.1"/>
    <property type="molecule type" value="Genomic_DNA"/>
</dbReference>
<protein>
    <recommendedName>
        <fullName evidence="4">Secreted protein</fullName>
    </recommendedName>
</protein>
<evidence type="ECO:0000313" key="2">
    <source>
        <dbReference type="EMBL" id="KAI5351992.1"/>
    </source>
</evidence>
<feature type="signal peptide" evidence="1">
    <location>
        <begin position="1"/>
        <end position="17"/>
    </location>
</feature>
<proteinExistence type="predicted"/>
<sequence length="103" mass="11427">MILFFFVWVSWLAFVESRHAGWDQPMLVAPRSHEEAAVAATPATDFVRQAKRPSNTNTPLSFAGLLPQGFHIRFSLNSVGYGPSLFFSTESSASAPPNRCLHF</sequence>
<dbReference type="AlphaFoldDB" id="A0AAD5F3K3"/>
<keyword evidence="1" id="KW-0732">Signal</keyword>
<dbReference type="Proteomes" id="UP001054821">
    <property type="component" value="Chromosome 1"/>
</dbReference>
<evidence type="ECO:0000256" key="1">
    <source>
        <dbReference type="SAM" id="SignalP"/>
    </source>
</evidence>
<keyword evidence="3" id="KW-1185">Reference proteome</keyword>
<reference evidence="2 3" key="1">
    <citation type="journal article" date="2022" name="G3 (Bethesda)">
        <title>Whole-genome sequence and methylome profiling of the almond [Prunus dulcis (Mill.) D.A. Webb] cultivar 'Nonpareil'.</title>
        <authorList>
            <person name="D'Amico-Willman K.M."/>
            <person name="Ouma W.Z."/>
            <person name="Meulia T."/>
            <person name="Sideli G.M."/>
            <person name="Gradziel T.M."/>
            <person name="Fresnedo-Ramirez J."/>
        </authorList>
    </citation>
    <scope>NUCLEOTIDE SEQUENCE [LARGE SCALE GENOMIC DNA]</scope>
    <source>
        <strain evidence="2">Clone GOH B32 T37-40</strain>
    </source>
</reference>
<feature type="chain" id="PRO_5041918138" description="Secreted protein" evidence="1">
    <location>
        <begin position="18"/>
        <end position="103"/>
    </location>
</feature>
<name>A0AAD5F3K3_PRUDU</name>
<gene>
    <name evidence="2" type="ORF">L3X38_004883</name>
</gene>
<accession>A0AAD5F3K3</accession>
<evidence type="ECO:0000313" key="3">
    <source>
        <dbReference type="Proteomes" id="UP001054821"/>
    </source>
</evidence>
<evidence type="ECO:0008006" key="4">
    <source>
        <dbReference type="Google" id="ProtNLM"/>
    </source>
</evidence>